<dbReference type="AlphaFoldDB" id="A0A6L2PYT5"/>
<comment type="caution">
    <text evidence="1">The sequence shown here is derived from an EMBL/GenBank/DDBJ whole genome shotgun (WGS) entry which is preliminary data.</text>
</comment>
<organism evidence="1 2">
    <name type="scientific">Coptotermes formosanus</name>
    <name type="common">Formosan subterranean termite</name>
    <dbReference type="NCBI Taxonomy" id="36987"/>
    <lineage>
        <taxon>Eukaryota</taxon>
        <taxon>Metazoa</taxon>
        <taxon>Ecdysozoa</taxon>
        <taxon>Arthropoda</taxon>
        <taxon>Hexapoda</taxon>
        <taxon>Insecta</taxon>
        <taxon>Pterygota</taxon>
        <taxon>Neoptera</taxon>
        <taxon>Polyneoptera</taxon>
        <taxon>Dictyoptera</taxon>
        <taxon>Blattodea</taxon>
        <taxon>Blattoidea</taxon>
        <taxon>Termitoidae</taxon>
        <taxon>Rhinotermitidae</taxon>
        <taxon>Coptotermes</taxon>
    </lineage>
</organism>
<name>A0A6L2PYT5_COPFO</name>
<gene>
    <name evidence="1" type="ORF">Cfor_09461</name>
</gene>
<evidence type="ECO:0000313" key="1">
    <source>
        <dbReference type="EMBL" id="GFG36760.1"/>
    </source>
</evidence>
<sequence length="60" mass="6675">WLSVPKTMVRTVVPVWGASSAKYQLDLHRNQGGVCGGPGRQVYHRGQVSDDSRMQPYGFI</sequence>
<dbReference type="InParanoid" id="A0A6L2PYT5"/>
<proteinExistence type="predicted"/>
<evidence type="ECO:0000313" key="2">
    <source>
        <dbReference type="Proteomes" id="UP000502823"/>
    </source>
</evidence>
<accession>A0A6L2PYT5</accession>
<dbReference type="Proteomes" id="UP000502823">
    <property type="component" value="Unassembled WGS sequence"/>
</dbReference>
<feature type="non-terminal residue" evidence="1">
    <location>
        <position position="1"/>
    </location>
</feature>
<dbReference type="EMBL" id="BLKM01000655">
    <property type="protein sequence ID" value="GFG36760.1"/>
    <property type="molecule type" value="Genomic_DNA"/>
</dbReference>
<reference evidence="2" key="1">
    <citation type="submission" date="2020-01" db="EMBL/GenBank/DDBJ databases">
        <title>Draft genome sequence of the Termite Coptotermes fromosanus.</title>
        <authorList>
            <person name="Itakura S."/>
            <person name="Yosikawa Y."/>
            <person name="Umezawa K."/>
        </authorList>
    </citation>
    <scope>NUCLEOTIDE SEQUENCE [LARGE SCALE GENOMIC DNA]</scope>
</reference>
<protein>
    <submittedName>
        <fullName evidence="1">Uncharacterized protein</fullName>
    </submittedName>
</protein>
<keyword evidence="2" id="KW-1185">Reference proteome</keyword>